<organism evidence="1 2">
    <name type="scientific">Symbiodinium pilosum</name>
    <name type="common">Dinoflagellate</name>
    <dbReference type="NCBI Taxonomy" id="2952"/>
    <lineage>
        <taxon>Eukaryota</taxon>
        <taxon>Sar</taxon>
        <taxon>Alveolata</taxon>
        <taxon>Dinophyceae</taxon>
        <taxon>Suessiales</taxon>
        <taxon>Symbiodiniaceae</taxon>
        <taxon>Symbiodinium</taxon>
    </lineage>
</organism>
<proteinExistence type="predicted"/>
<sequence>QRSTLAQWVEFEKGSADEKWTARRSELVQRLFGHLQAQAPGDLRGRFWGTVRSPRQLMLLCAEAVASEGENWARYQDNSRYNLLDWQNWAASEGEAQKQWMQERVDILQQLYATCAEALEE</sequence>
<keyword evidence="2" id="KW-1185">Reference proteome</keyword>
<gene>
    <name evidence="1" type="ORF">SPIL2461_LOCUS13791</name>
</gene>
<comment type="caution">
    <text evidence="1">The sequence shown here is derived from an EMBL/GenBank/DDBJ whole genome shotgun (WGS) entry which is preliminary data.</text>
</comment>
<evidence type="ECO:0000313" key="2">
    <source>
        <dbReference type="Proteomes" id="UP000649617"/>
    </source>
</evidence>
<feature type="non-terminal residue" evidence="1">
    <location>
        <position position="121"/>
    </location>
</feature>
<feature type="non-terminal residue" evidence="1">
    <location>
        <position position="1"/>
    </location>
</feature>
<accession>A0A812TBE3</accession>
<evidence type="ECO:0000313" key="1">
    <source>
        <dbReference type="EMBL" id="CAE7525271.1"/>
    </source>
</evidence>
<reference evidence="1" key="1">
    <citation type="submission" date="2021-02" db="EMBL/GenBank/DDBJ databases">
        <authorList>
            <person name="Dougan E. K."/>
            <person name="Rhodes N."/>
            <person name="Thang M."/>
            <person name="Chan C."/>
        </authorList>
    </citation>
    <scope>NUCLEOTIDE SEQUENCE</scope>
</reference>
<dbReference type="AlphaFoldDB" id="A0A812TBE3"/>
<dbReference type="Proteomes" id="UP000649617">
    <property type="component" value="Unassembled WGS sequence"/>
</dbReference>
<name>A0A812TBE3_SYMPI</name>
<protein>
    <submittedName>
        <fullName evidence="1">Uncharacterized protein</fullName>
    </submittedName>
</protein>
<dbReference type="EMBL" id="CAJNIZ010030657">
    <property type="protein sequence ID" value="CAE7525271.1"/>
    <property type="molecule type" value="Genomic_DNA"/>
</dbReference>